<evidence type="ECO:0000259" key="2">
    <source>
        <dbReference type="PROSITE" id="PS50878"/>
    </source>
</evidence>
<dbReference type="OrthoDB" id="2788847at2759"/>
<name>A0A9P3GH82_9APHY</name>
<dbReference type="SUPFAM" id="SSF53098">
    <property type="entry name" value="Ribonuclease H-like"/>
    <property type="match status" value="1"/>
</dbReference>
<dbReference type="Proteomes" id="UP000703269">
    <property type="component" value="Unassembled WGS sequence"/>
</dbReference>
<gene>
    <name evidence="3" type="ORF">PsYK624_109280</name>
</gene>
<dbReference type="SUPFAM" id="SSF56219">
    <property type="entry name" value="DNase I-like"/>
    <property type="match status" value="1"/>
</dbReference>
<dbReference type="GO" id="GO:0003676">
    <property type="term" value="F:nucleic acid binding"/>
    <property type="evidence" value="ECO:0007669"/>
    <property type="project" value="InterPro"/>
</dbReference>
<dbReference type="CDD" id="cd09276">
    <property type="entry name" value="Rnase_HI_RT_non_LTR"/>
    <property type="match status" value="1"/>
</dbReference>
<evidence type="ECO:0000313" key="3">
    <source>
        <dbReference type="EMBL" id="GJE94756.1"/>
    </source>
</evidence>
<feature type="domain" description="Reverse transcriptase" evidence="2">
    <location>
        <begin position="433"/>
        <end position="731"/>
    </location>
</feature>
<dbReference type="InterPro" id="IPR036691">
    <property type="entry name" value="Endo/exonu/phosph_ase_sf"/>
</dbReference>
<evidence type="ECO:0000256" key="1">
    <source>
        <dbReference type="SAM" id="MobiDB-lite"/>
    </source>
</evidence>
<evidence type="ECO:0000313" key="4">
    <source>
        <dbReference type="Proteomes" id="UP000703269"/>
    </source>
</evidence>
<organism evidence="3 4">
    <name type="scientific">Phanerochaete sordida</name>
    <dbReference type="NCBI Taxonomy" id="48140"/>
    <lineage>
        <taxon>Eukaryota</taxon>
        <taxon>Fungi</taxon>
        <taxon>Dikarya</taxon>
        <taxon>Basidiomycota</taxon>
        <taxon>Agaricomycotina</taxon>
        <taxon>Agaricomycetes</taxon>
        <taxon>Polyporales</taxon>
        <taxon>Phanerochaetaceae</taxon>
        <taxon>Phanerochaete</taxon>
    </lineage>
</organism>
<dbReference type="EMBL" id="BPQB01000042">
    <property type="protein sequence ID" value="GJE94756.1"/>
    <property type="molecule type" value="Genomic_DNA"/>
</dbReference>
<dbReference type="PROSITE" id="PS50878">
    <property type="entry name" value="RT_POL"/>
    <property type="match status" value="1"/>
</dbReference>
<dbReference type="Pfam" id="PF14529">
    <property type="entry name" value="Exo_endo_phos_2"/>
    <property type="match status" value="1"/>
</dbReference>
<sequence>MKVGGADLSFLNVYNDSHTFAAVSYLADRVEVLPPVAFMAGDFNLRDPMWDAGQRRDTAEHRHLAHRERLVELASVQLGLGLANDPDGPPTWLGNKAGVRHGVIDLVWVDPARGTVDGVLVDDLARVRSDHAVLRWELPLDAAATPGAPNIKRGSEAGTAYVRSCRALFGALPLVYESRERVERIGDWLGDRLEQVWERHATAPKPSRHSKSWWSPECGAIVREVRDLRVQRKGLAARRKALQARVVRAGADFDMSWHREVVHITRELADIAARVDRATRRLKGAVRWAKRQYFDGVMEKTHPSRVWDLVGWTKPRKMNATTGLVDREGTPVDQPEELARVFQDQFTPANPRGVDFSVLDAMPQQDERPFAQISCAEVREALRDTSNFSAPGPDHISWFWLKRIVADNSECTCDNPQHDHFNTEPHVAAFYNACVEFGVQPRIFKRSRTVVIPKPNKPDYSRAKAYRPIVLLNCLGKLLEKVIARRMQFDSQKYGLMHPCQFGGAMQHGTQDAGIQLVHNIQQAWKRGIDSSALLLDVAQFFPSIHHGMMGAILRRQGFHSSLCRYFEDYLVGRQTEFVFNGFQSGPTDFSTGVGQGSALSPILTGLYVAPVLHLVAPVGRPLAGNASLQFYVDDGLIHVAGDLRPRTDRYEGLIYNNWLLQDLFSKVVTNLGRLGLGIEPDKLELMHFRRAREAEWSAREPLGPRLKLTVDGESCTVVPSRSMRYLGFYLDPKLSFRDHVRFYGRRATSTVAALRMLGNSNRGLSTVDKRRLYLSNVLPVLTYGAQLWWHPSWKGKKWIMGSLQKAQRRAALWISGGFRTTRTGALEMPAGLLPIRHQVDKLMRKACLRTCMLHGGHPTRAQLPRDNWAVDDRNVCPPLPLRGVAARDGVTPMSHIDALGRACTEVFDVLHAECRPGDRVRDAFAGQIVMHMDRVDGVQAPPKARREELDAWITKYLKPLVADIESEPSCAMLFTDGSQKRLGVDTLNVSTGAAWAVVRAGTVARTGRFGCGKATPYDAEMAALARGLKEVLRGISEDVTDVHVFADNQAALTSILAAGAGPAQMLSVAACETVRPWLGGSPDRRLHLHWAPGHRGVYWNCVVDREAGIAAAEPPSGDVSFALARQAVTATAVAAWRQDMARPEYRGRQNLTDPLQFDRCKHTSANWFLKTAGRDTVYFARLVRFVSGHFPHGAFRERFNFEGNRRCWCGTATVESRDHIWFDCELWIRKHRPPNDELERRRRGEHRRDALDLGPREPEGADPVEHFLQEWRATPPSLDDVAEFLRLNPAVGTFQWIELVDRAYADREEGAEVTINTLKAALHSSLRRRAYERWATDHPRGELADFVKQYARAAAAVVAKRFEIAESEIPALQAEFGLPRSAPREGHLSGGTADGGTCPRCASVGGPDLVMTPSRRTFPSLPASHSLFPYFLLAIR</sequence>
<dbReference type="InterPro" id="IPR012337">
    <property type="entry name" value="RNaseH-like_sf"/>
</dbReference>
<accession>A0A9P3GH82</accession>
<feature type="region of interest" description="Disordered" evidence="1">
    <location>
        <begin position="1238"/>
        <end position="1261"/>
    </location>
</feature>
<protein>
    <recommendedName>
        <fullName evidence="2">Reverse transcriptase domain-containing protein</fullName>
    </recommendedName>
</protein>
<dbReference type="InterPro" id="IPR000477">
    <property type="entry name" value="RT_dom"/>
</dbReference>
<dbReference type="InterPro" id="IPR005135">
    <property type="entry name" value="Endo/exonuclease/phosphatase"/>
</dbReference>
<keyword evidence="4" id="KW-1185">Reference proteome</keyword>
<dbReference type="Pfam" id="PF00078">
    <property type="entry name" value="RVT_1"/>
    <property type="match status" value="1"/>
</dbReference>
<reference evidence="3 4" key="1">
    <citation type="submission" date="2021-08" db="EMBL/GenBank/DDBJ databases">
        <title>Draft Genome Sequence of Phanerochaete sordida strain YK-624.</title>
        <authorList>
            <person name="Mori T."/>
            <person name="Dohra H."/>
            <person name="Suzuki T."/>
            <person name="Kawagishi H."/>
            <person name="Hirai H."/>
        </authorList>
    </citation>
    <scope>NUCLEOTIDE SEQUENCE [LARGE SCALE GENOMIC DNA]</scope>
    <source>
        <strain evidence="3 4">YK-624</strain>
    </source>
</reference>
<dbReference type="GO" id="GO:0003824">
    <property type="term" value="F:catalytic activity"/>
    <property type="evidence" value="ECO:0007669"/>
    <property type="project" value="InterPro"/>
</dbReference>
<dbReference type="CDD" id="cd01650">
    <property type="entry name" value="RT_nLTR_like"/>
    <property type="match status" value="1"/>
</dbReference>
<dbReference type="Gene3D" id="3.60.10.10">
    <property type="entry name" value="Endonuclease/exonuclease/phosphatase"/>
    <property type="match status" value="1"/>
</dbReference>
<dbReference type="PANTHER" id="PTHR33481:SF1">
    <property type="entry name" value="ENDONUCLEASE_EXONUCLEASE_PHOSPHATASE DOMAIN-CONTAINING PROTEIN-RELATED"/>
    <property type="match status" value="1"/>
</dbReference>
<dbReference type="Gene3D" id="3.30.420.10">
    <property type="entry name" value="Ribonuclease H-like superfamily/Ribonuclease H"/>
    <property type="match status" value="1"/>
</dbReference>
<comment type="caution">
    <text evidence="3">The sequence shown here is derived from an EMBL/GenBank/DDBJ whole genome shotgun (WGS) entry which is preliminary data.</text>
</comment>
<dbReference type="InterPro" id="IPR036397">
    <property type="entry name" value="RNaseH_sf"/>
</dbReference>
<dbReference type="PANTHER" id="PTHR33481">
    <property type="entry name" value="REVERSE TRANSCRIPTASE"/>
    <property type="match status" value="1"/>
</dbReference>
<proteinExistence type="predicted"/>